<keyword evidence="3" id="KW-0472">Membrane</keyword>
<dbReference type="Pfam" id="PF24681">
    <property type="entry name" value="Kelch_KLHDC2_KLHL20_DRC7"/>
    <property type="match status" value="1"/>
</dbReference>
<dbReference type="OrthoDB" id="432528at2759"/>
<reference evidence="5" key="1">
    <citation type="submission" date="2021-06" db="EMBL/GenBank/DDBJ databases">
        <authorList>
            <person name="Kallberg Y."/>
            <person name="Tangrot J."/>
            <person name="Rosling A."/>
        </authorList>
    </citation>
    <scope>NUCLEOTIDE SEQUENCE</scope>
    <source>
        <strain evidence="5">UK204</strain>
    </source>
</reference>
<name>A0A9N9HQX6_9GLOM</name>
<gene>
    <name evidence="5" type="ORF">FCALED_LOCUS13504</name>
</gene>
<dbReference type="EMBL" id="CAJVPQ010007902">
    <property type="protein sequence ID" value="CAG8701618.1"/>
    <property type="molecule type" value="Genomic_DNA"/>
</dbReference>
<evidence type="ECO:0000256" key="1">
    <source>
        <dbReference type="ARBA" id="ARBA00022441"/>
    </source>
</evidence>
<keyword evidence="4" id="KW-0732">Signal</keyword>
<dbReference type="PANTHER" id="PTHR46093">
    <property type="entry name" value="ACYL-COA-BINDING DOMAIN-CONTAINING PROTEIN 5"/>
    <property type="match status" value="1"/>
</dbReference>
<dbReference type="SUPFAM" id="SSF117281">
    <property type="entry name" value="Kelch motif"/>
    <property type="match status" value="1"/>
</dbReference>
<evidence type="ECO:0000313" key="6">
    <source>
        <dbReference type="Proteomes" id="UP000789570"/>
    </source>
</evidence>
<dbReference type="InterPro" id="IPR015915">
    <property type="entry name" value="Kelch-typ_b-propeller"/>
</dbReference>
<keyword evidence="3" id="KW-1133">Transmembrane helix</keyword>
<protein>
    <submittedName>
        <fullName evidence="5">7708_t:CDS:1</fullName>
    </submittedName>
</protein>
<keyword evidence="1" id="KW-0880">Kelch repeat</keyword>
<keyword evidence="6" id="KW-1185">Reference proteome</keyword>
<evidence type="ECO:0000256" key="2">
    <source>
        <dbReference type="ARBA" id="ARBA00022737"/>
    </source>
</evidence>
<evidence type="ECO:0000313" key="5">
    <source>
        <dbReference type="EMBL" id="CAG8701618.1"/>
    </source>
</evidence>
<proteinExistence type="predicted"/>
<sequence length="381" mass="42281">MSKNFSIYIVLWLLIQLLIEINCQTATLIDDKLYIVDGRNFNKKFIYLDVSIPFNTQNILWHELTTIVPEHVAAASVKGGANNKTLFLYGGTAYNGAVMALVYAFNTQNNSWSIPKLPEGIIMRRDNLKGIVDDKGLMYLFGGRLDGVRYNDMFILDTINLDVKIGSSINAPSPRSLYGAALLSNHFIIYLGGLGNDGVKASLKKVNLYDTINNSWSTQITSGTIPSDRYALSAVLGLDGQRIIIFGGIGLQDSLYVLDIINYEWQLPKTTGKSPSSRRWHQANVIGKYMVISFGYDPNIENDILLLDISNNEEFVWTNEFELMFITTDPSPPNGTSTAGTLSISSMIGISIGSLVGGILLLFGGFFLYKWNKNKQLLLRA</sequence>
<comment type="caution">
    <text evidence="5">The sequence shown here is derived from an EMBL/GenBank/DDBJ whole genome shotgun (WGS) entry which is preliminary data.</text>
</comment>
<keyword evidence="3" id="KW-0812">Transmembrane</keyword>
<dbReference type="Gene3D" id="2.120.10.80">
    <property type="entry name" value="Kelch-type beta propeller"/>
    <property type="match status" value="2"/>
</dbReference>
<feature type="transmembrane region" description="Helical" evidence="3">
    <location>
        <begin position="347"/>
        <end position="369"/>
    </location>
</feature>
<accession>A0A9N9HQX6</accession>
<keyword evidence="2" id="KW-0677">Repeat</keyword>
<organism evidence="5 6">
    <name type="scientific">Funneliformis caledonium</name>
    <dbReference type="NCBI Taxonomy" id="1117310"/>
    <lineage>
        <taxon>Eukaryota</taxon>
        <taxon>Fungi</taxon>
        <taxon>Fungi incertae sedis</taxon>
        <taxon>Mucoromycota</taxon>
        <taxon>Glomeromycotina</taxon>
        <taxon>Glomeromycetes</taxon>
        <taxon>Glomerales</taxon>
        <taxon>Glomeraceae</taxon>
        <taxon>Funneliformis</taxon>
    </lineage>
</organism>
<dbReference type="Proteomes" id="UP000789570">
    <property type="component" value="Unassembled WGS sequence"/>
</dbReference>
<feature type="chain" id="PRO_5040454510" evidence="4">
    <location>
        <begin position="26"/>
        <end position="381"/>
    </location>
</feature>
<dbReference type="AlphaFoldDB" id="A0A9N9HQX6"/>
<dbReference type="PANTHER" id="PTHR46093:SF18">
    <property type="entry name" value="FIBRONECTIN TYPE-III DOMAIN-CONTAINING PROTEIN"/>
    <property type="match status" value="1"/>
</dbReference>
<evidence type="ECO:0000256" key="4">
    <source>
        <dbReference type="SAM" id="SignalP"/>
    </source>
</evidence>
<evidence type="ECO:0000256" key="3">
    <source>
        <dbReference type="SAM" id="Phobius"/>
    </source>
</evidence>
<feature type="signal peptide" evidence="4">
    <location>
        <begin position="1"/>
        <end position="25"/>
    </location>
</feature>